<sequence>MVFTVARLAELLRTTLLSASDDKYIIQTTTLKFHQRIAKFKICMIADERICPQRQFKFWFADKEQNIPNLAQELQTISRFEKFIQADDPSKAIRAVMQSAGIIKTYLVTSIRAAAFTKIQRHHVSSVQVDKFTHHSDTSSTVRQYYDKNSNAEAREVLSKTKEELDNEENEEQERTLLEEIEHERFDVEQTITSPVGVLFPGLIHLETPTEVMEVQKAHQGAANAEDVARLLDPFNIWKVNKQSKSVLFLKEVAFNPKDYKQSSERDKGSSFVPSHLDVPPIAIRFKRRAQKSRQ</sequence>
<proteinExistence type="predicted"/>
<comment type="caution">
    <text evidence="1">The sequence shown here is derived from an EMBL/GenBank/DDBJ whole genome shotgun (WGS) entry which is preliminary data.</text>
</comment>
<evidence type="ECO:0008006" key="3">
    <source>
        <dbReference type="Google" id="ProtNLM"/>
    </source>
</evidence>
<reference evidence="1 2" key="1">
    <citation type="submission" date="2019-03" db="EMBL/GenBank/DDBJ databases">
        <title>Single cell metagenomics reveals metabolic interactions within the superorganism composed of flagellate Streblomastix strix and complex community of Bacteroidetes bacteria on its surface.</title>
        <authorList>
            <person name="Treitli S.C."/>
            <person name="Kolisko M."/>
            <person name="Husnik F."/>
            <person name="Keeling P."/>
            <person name="Hampl V."/>
        </authorList>
    </citation>
    <scope>NUCLEOTIDE SEQUENCE [LARGE SCALE GENOMIC DNA]</scope>
    <source>
        <strain evidence="1">ST1C</strain>
    </source>
</reference>
<dbReference type="EMBL" id="SNRW01000399">
    <property type="protein sequence ID" value="KAA6401381.1"/>
    <property type="molecule type" value="Genomic_DNA"/>
</dbReference>
<organism evidence="1 2">
    <name type="scientific">Streblomastix strix</name>
    <dbReference type="NCBI Taxonomy" id="222440"/>
    <lineage>
        <taxon>Eukaryota</taxon>
        <taxon>Metamonada</taxon>
        <taxon>Preaxostyla</taxon>
        <taxon>Oxymonadida</taxon>
        <taxon>Streblomastigidae</taxon>
        <taxon>Streblomastix</taxon>
    </lineage>
</organism>
<gene>
    <name evidence="1" type="ORF">EZS28_003092</name>
</gene>
<evidence type="ECO:0000313" key="2">
    <source>
        <dbReference type="Proteomes" id="UP000324800"/>
    </source>
</evidence>
<dbReference type="Proteomes" id="UP000324800">
    <property type="component" value="Unassembled WGS sequence"/>
</dbReference>
<accession>A0A5J4X2A1</accession>
<evidence type="ECO:0000313" key="1">
    <source>
        <dbReference type="EMBL" id="KAA6401381.1"/>
    </source>
</evidence>
<name>A0A5J4X2A1_9EUKA</name>
<protein>
    <recommendedName>
        <fullName evidence="3">Tyr recombinase domain-containing protein</fullName>
    </recommendedName>
</protein>
<dbReference type="AlphaFoldDB" id="A0A5J4X2A1"/>